<accession>A0ABY6MXU3</accession>
<keyword evidence="3" id="KW-1185">Reference proteome</keyword>
<feature type="region of interest" description="Disordered" evidence="1">
    <location>
        <begin position="178"/>
        <end position="197"/>
    </location>
</feature>
<dbReference type="Proteomes" id="UP001163739">
    <property type="component" value="Chromosome"/>
</dbReference>
<gene>
    <name evidence="2" type="ORF">NKI27_11250</name>
</gene>
<name>A0ABY6MXU3_9ALTE</name>
<feature type="compositionally biased region" description="Polar residues" evidence="1">
    <location>
        <begin position="97"/>
        <end position="113"/>
    </location>
</feature>
<proteinExistence type="predicted"/>
<protein>
    <submittedName>
        <fullName evidence="2">MalM family protein</fullName>
    </submittedName>
</protein>
<sequence length="412" mass="46759">MNSYPTVFESFVFRLKLVGLSFVLVFSTHVNAEKYFTWVDEMGRVNHTVIPEEDNPLIKPGHKDNLEKKTDVSDVSAVGEFEQAPNPSKPTAPIVSERNSPSIPTETNATNDIPHSLKLDASETSVQPTEQKEAVRKIEINEADYIDGDVLLEQGSVRDDSDLPYYTWTDAEGIIRNTPYRPGSSSDAVKQSKGGEKAEKIEPEYTVYDEYLKVDSSVIGGSQLKQSEMDDFAQTLFFSDNTENFIDTFSKQCCTDLVKESPESLSFEDSVYIELDKNASTHYFSEGKSPYKLVELPHLQERYSLKLKTFIKTSSKTGVKNGVFFPQLVFLNDEFEVLRIVRNPVLEYVPENWRRHGYLKGLFEMDGGDNSRYILINTTKENLRARNQVENKNTVILNNQKLGAIELEALRK</sequence>
<dbReference type="InterPro" id="IPR010794">
    <property type="entry name" value="MalM"/>
</dbReference>
<evidence type="ECO:0000313" key="2">
    <source>
        <dbReference type="EMBL" id="UZE94662.1"/>
    </source>
</evidence>
<feature type="compositionally biased region" description="Basic and acidic residues" evidence="1">
    <location>
        <begin position="61"/>
        <end position="72"/>
    </location>
</feature>
<dbReference type="EMBL" id="CP100390">
    <property type="protein sequence ID" value="UZE94662.1"/>
    <property type="molecule type" value="Genomic_DNA"/>
</dbReference>
<dbReference type="RefSeq" id="WP_265046155.1">
    <property type="nucleotide sequence ID" value="NZ_CP100390.1"/>
</dbReference>
<organism evidence="2 3">
    <name type="scientific">Alkalimarinus alittae</name>
    <dbReference type="NCBI Taxonomy" id="2961619"/>
    <lineage>
        <taxon>Bacteria</taxon>
        <taxon>Pseudomonadati</taxon>
        <taxon>Pseudomonadota</taxon>
        <taxon>Gammaproteobacteria</taxon>
        <taxon>Alteromonadales</taxon>
        <taxon>Alteromonadaceae</taxon>
        <taxon>Alkalimarinus</taxon>
    </lineage>
</organism>
<dbReference type="Pfam" id="PF07148">
    <property type="entry name" value="MalM"/>
    <property type="match status" value="1"/>
</dbReference>
<evidence type="ECO:0000256" key="1">
    <source>
        <dbReference type="SAM" id="MobiDB-lite"/>
    </source>
</evidence>
<reference evidence="2" key="1">
    <citation type="submission" date="2022-06" db="EMBL/GenBank/DDBJ databases">
        <title>Alkalimarinus sp. nov., isolated from gut of a Alitta virens.</title>
        <authorList>
            <person name="Yang A.I."/>
            <person name="Shin N.-R."/>
        </authorList>
    </citation>
    <scope>NUCLEOTIDE SEQUENCE</scope>
    <source>
        <strain evidence="2">A2M4</strain>
    </source>
</reference>
<feature type="region of interest" description="Disordered" evidence="1">
    <location>
        <begin position="52"/>
        <end position="113"/>
    </location>
</feature>
<evidence type="ECO:0000313" key="3">
    <source>
        <dbReference type="Proteomes" id="UP001163739"/>
    </source>
</evidence>